<sequence>MNHPDWYDKANAAQRHDSSEIFREYYKQFQWRYDGRDSLIDVGSGSGDVLMDFVYPCVPWNFQRLVCSDINSIMVDYAKRKYGQLAKVEFKVLDIGTCKELPKDLKHQFDHVTSFYTLMWVQNHRQCLKNIYNLLRREGGDCLLVFLASNPIYDAYMMTSRINKWSKYMFDVESKISPLQYVENPDQKFAEIMSEVGFSQFEVKLLHKNFEYDNFEVYRANMRAVNPFIDRIPATMHDEYMDDVMLMVLKLRGWKPQKLDFKAKFSIPYDLIVASGRKSPCSVYQQIKKNLLGKCP</sequence>
<accession>A0A1I8MGC1</accession>
<name>A0A1I8MGC1_MUSDO</name>
<dbReference type="KEGG" id="mde:101894744"/>
<dbReference type="GeneID" id="101894744"/>
<evidence type="ECO:0000313" key="3">
    <source>
        <dbReference type="Proteomes" id="UP001652621"/>
    </source>
</evidence>
<feature type="domain" description="Methyltransferase type 11" evidence="1">
    <location>
        <begin position="41"/>
        <end position="139"/>
    </location>
</feature>
<dbReference type="Pfam" id="PF08241">
    <property type="entry name" value="Methyltransf_11"/>
    <property type="match status" value="1"/>
</dbReference>
<dbReference type="Proteomes" id="UP001652621">
    <property type="component" value="Unplaced"/>
</dbReference>
<dbReference type="AlphaFoldDB" id="A0A1I8MGC1"/>
<evidence type="ECO:0000259" key="1">
    <source>
        <dbReference type="Pfam" id="PF08241"/>
    </source>
</evidence>
<dbReference type="Gene3D" id="3.40.50.150">
    <property type="entry name" value="Vaccinia Virus protein VP39"/>
    <property type="match status" value="1"/>
</dbReference>
<gene>
    <name evidence="2" type="primary">101894744</name>
    <name evidence="4" type="synonym">LOC101894744</name>
</gene>
<dbReference type="RefSeq" id="XP_005179568.1">
    <property type="nucleotide sequence ID" value="XM_005179511.2"/>
</dbReference>
<dbReference type="VEuPathDB" id="VectorBase:MDOA004593"/>
<dbReference type="SUPFAM" id="SSF53335">
    <property type="entry name" value="S-adenosyl-L-methionine-dependent methyltransferases"/>
    <property type="match status" value="1"/>
</dbReference>
<protein>
    <submittedName>
        <fullName evidence="4">Juvenile hormone acid O-methyltransferase-like</fullName>
    </submittedName>
</protein>
<evidence type="ECO:0000313" key="2">
    <source>
        <dbReference type="EnsemblMetazoa" id="MDOA004593-PA"/>
    </source>
</evidence>
<dbReference type="OrthoDB" id="8300214at2759"/>
<keyword evidence="3" id="KW-1185">Reference proteome</keyword>
<dbReference type="VEuPathDB" id="VectorBase:MDOMA2_015844"/>
<reference evidence="2" key="1">
    <citation type="submission" date="2020-05" db="UniProtKB">
        <authorList>
            <consortium name="EnsemblMetazoa"/>
        </authorList>
    </citation>
    <scope>IDENTIFICATION</scope>
    <source>
        <strain evidence="2">Aabys</strain>
    </source>
</reference>
<dbReference type="GO" id="GO:0008757">
    <property type="term" value="F:S-adenosylmethionine-dependent methyltransferase activity"/>
    <property type="evidence" value="ECO:0007669"/>
    <property type="project" value="InterPro"/>
</dbReference>
<reference evidence="4" key="2">
    <citation type="submission" date="2025-04" db="UniProtKB">
        <authorList>
            <consortium name="RefSeq"/>
        </authorList>
    </citation>
    <scope>IDENTIFICATION</scope>
    <source>
        <strain evidence="4">Aabys</strain>
    </source>
</reference>
<dbReference type="PANTHER" id="PTHR43861">
    <property type="entry name" value="TRANS-ACONITATE 2-METHYLTRANSFERASE-RELATED"/>
    <property type="match status" value="1"/>
</dbReference>
<proteinExistence type="predicted"/>
<organism evidence="2">
    <name type="scientific">Musca domestica</name>
    <name type="common">House fly</name>
    <dbReference type="NCBI Taxonomy" id="7370"/>
    <lineage>
        <taxon>Eukaryota</taxon>
        <taxon>Metazoa</taxon>
        <taxon>Ecdysozoa</taxon>
        <taxon>Arthropoda</taxon>
        <taxon>Hexapoda</taxon>
        <taxon>Insecta</taxon>
        <taxon>Pterygota</taxon>
        <taxon>Neoptera</taxon>
        <taxon>Endopterygota</taxon>
        <taxon>Diptera</taxon>
        <taxon>Brachycera</taxon>
        <taxon>Muscomorpha</taxon>
        <taxon>Muscoidea</taxon>
        <taxon>Muscidae</taxon>
        <taxon>Musca</taxon>
    </lineage>
</organism>
<dbReference type="STRING" id="7370.A0A1I8MGC1"/>
<dbReference type="EnsemblMetazoa" id="MDOA004593-RA">
    <property type="protein sequence ID" value="MDOA004593-PA"/>
    <property type="gene ID" value="MDOA004593"/>
</dbReference>
<dbReference type="InterPro" id="IPR029063">
    <property type="entry name" value="SAM-dependent_MTases_sf"/>
</dbReference>
<dbReference type="InterPro" id="IPR013216">
    <property type="entry name" value="Methyltransf_11"/>
</dbReference>
<evidence type="ECO:0000313" key="4">
    <source>
        <dbReference type="RefSeq" id="XP_005179568.1"/>
    </source>
</evidence>
<dbReference type="eggNOG" id="ENOG502S1MZ">
    <property type="taxonomic scope" value="Eukaryota"/>
</dbReference>
<dbReference type="CDD" id="cd02440">
    <property type="entry name" value="AdoMet_MTases"/>
    <property type="match status" value="1"/>
</dbReference>
<dbReference type="PANTHER" id="PTHR43861:SF1">
    <property type="entry name" value="TRANS-ACONITATE 2-METHYLTRANSFERASE"/>
    <property type="match status" value="1"/>
</dbReference>